<evidence type="ECO:0000256" key="7">
    <source>
        <dbReference type="ARBA" id="ARBA00022946"/>
    </source>
</evidence>
<keyword evidence="4" id="KW-0489">Methyltransferase</keyword>
<evidence type="ECO:0000256" key="8">
    <source>
        <dbReference type="ARBA" id="ARBA00023128"/>
    </source>
</evidence>
<dbReference type="KEGG" id="els:105022249"/>
<dbReference type="GeneTree" id="ENSGT00390000014756"/>
<dbReference type="SUPFAM" id="SSF81799">
    <property type="entry name" value="Putative methyltransferase TM0872, insert domain"/>
    <property type="match status" value="1"/>
</dbReference>
<dbReference type="SUPFAM" id="SSF53335">
    <property type="entry name" value="S-adenosyl-L-methionine-dependent methyltransferases"/>
    <property type="match status" value="1"/>
</dbReference>
<dbReference type="AlphaFoldDB" id="A0A3P8XZD1"/>
<keyword evidence="6" id="KW-0949">S-adenosyl-L-methionine</keyword>
<dbReference type="GO" id="GO:0071424">
    <property type="term" value="F:rRNA (cytosine-N4-)-methyltransferase activity"/>
    <property type="evidence" value="ECO:0007669"/>
    <property type="project" value="TreeGrafter"/>
</dbReference>
<keyword evidence="16" id="KW-1185">Reference proteome</keyword>
<dbReference type="RefSeq" id="XP_010888792.1">
    <property type="nucleotide sequence ID" value="XM_010890490.4"/>
</dbReference>
<dbReference type="InParanoid" id="A0A3P8XZD1"/>
<dbReference type="CTD" id="196074"/>
<dbReference type="Proteomes" id="UP000265140">
    <property type="component" value="Chromosome 2"/>
</dbReference>
<evidence type="ECO:0000256" key="5">
    <source>
        <dbReference type="ARBA" id="ARBA00022679"/>
    </source>
</evidence>
<keyword evidence="7" id="KW-0809">Transit peptide</keyword>
<evidence type="ECO:0000256" key="14">
    <source>
        <dbReference type="SAM" id="MobiDB-lite"/>
    </source>
</evidence>
<evidence type="ECO:0000256" key="3">
    <source>
        <dbReference type="ARBA" id="ARBA00022553"/>
    </source>
</evidence>
<proteinExistence type="inferred from homology"/>
<dbReference type="Gene3D" id="3.40.50.150">
    <property type="entry name" value="Vaccinia Virus protein VP39"/>
    <property type="match status" value="1"/>
</dbReference>
<reference evidence="15" key="4">
    <citation type="submission" date="2025-09" db="UniProtKB">
        <authorList>
            <consortium name="Ensembl"/>
        </authorList>
    </citation>
    <scope>IDENTIFICATION</scope>
</reference>
<comment type="catalytic activity">
    <reaction evidence="9">
        <text>cytidine(839) in 12S rRNA + S-adenosyl-L-methionine = N(4)-methylcytidine(839) in 12S rRNA + S-adenosyl-L-homocysteine + H(+)</text>
        <dbReference type="Rhea" id="RHEA:62524"/>
        <dbReference type="Rhea" id="RHEA-COMP:16109"/>
        <dbReference type="Rhea" id="RHEA-COMP:16110"/>
        <dbReference type="ChEBI" id="CHEBI:15378"/>
        <dbReference type="ChEBI" id="CHEBI:57856"/>
        <dbReference type="ChEBI" id="CHEBI:59789"/>
        <dbReference type="ChEBI" id="CHEBI:74506"/>
        <dbReference type="ChEBI" id="CHEBI:82748"/>
    </reaction>
    <physiologicalReaction direction="left-to-right" evidence="9">
        <dbReference type="Rhea" id="RHEA:62525"/>
    </physiologicalReaction>
</comment>
<dbReference type="InterPro" id="IPR029063">
    <property type="entry name" value="SAM-dependent_MTases_sf"/>
</dbReference>
<evidence type="ECO:0000256" key="9">
    <source>
        <dbReference type="ARBA" id="ARBA00052418"/>
    </source>
</evidence>
<comment type="subcellular location">
    <subcellularLocation>
        <location evidence="1">Mitochondrion matrix</location>
    </subcellularLocation>
</comment>
<evidence type="ECO:0000256" key="6">
    <source>
        <dbReference type="ARBA" id="ARBA00022691"/>
    </source>
</evidence>
<protein>
    <recommendedName>
        <fullName evidence="11">12S rRNA N(4)-cytidine methyltransferase METTL15</fullName>
    </recommendedName>
    <alternativeName>
        <fullName evidence="12">Methyltransferase 5 domain-containing protein 1</fullName>
    </alternativeName>
    <alternativeName>
        <fullName evidence="13">Methyltransferase-like protein 15</fullName>
    </alternativeName>
</protein>
<accession>A0A3P8XZD1</accession>
<evidence type="ECO:0000256" key="13">
    <source>
        <dbReference type="ARBA" id="ARBA00081509"/>
    </source>
</evidence>
<gene>
    <name evidence="15" type="primary">METTL15</name>
</gene>
<reference evidence="15" key="3">
    <citation type="submission" date="2025-08" db="UniProtKB">
        <authorList>
            <consortium name="Ensembl"/>
        </authorList>
    </citation>
    <scope>IDENTIFICATION</scope>
</reference>
<reference evidence="16" key="1">
    <citation type="journal article" date="2014" name="PLoS ONE">
        <title>The genome and linkage map of the northern pike (Esox lucius): conserved synteny revealed between the salmonid sister group and the Neoteleostei.</title>
        <authorList>
            <person name="Rondeau E.B."/>
            <person name="Minkley D.R."/>
            <person name="Leong J.S."/>
            <person name="Messmer A.M."/>
            <person name="Jantzen J.R."/>
            <person name="von Schalburg K.R."/>
            <person name="Lemon C."/>
            <person name="Bird N.H."/>
            <person name="Koop B.F."/>
        </authorList>
    </citation>
    <scope>NUCLEOTIDE SEQUENCE</scope>
</reference>
<evidence type="ECO:0000256" key="12">
    <source>
        <dbReference type="ARBA" id="ARBA00080961"/>
    </source>
</evidence>
<dbReference type="OrthoDB" id="16290at2759"/>
<name>A0A3P8XZD1_ESOLU</name>
<evidence type="ECO:0000313" key="15">
    <source>
        <dbReference type="Ensembl" id="ENSELUP00000009190.1"/>
    </source>
</evidence>
<dbReference type="Pfam" id="PF01795">
    <property type="entry name" value="Methyltransf_5"/>
    <property type="match status" value="1"/>
</dbReference>
<dbReference type="GO" id="GO:0005759">
    <property type="term" value="C:mitochondrial matrix"/>
    <property type="evidence" value="ECO:0007669"/>
    <property type="project" value="UniProtKB-SubCell"/>
</dbReference>
<feature type="compositionally biased region" description="Basic and acidic residues" evidence="14">
    <location>
        <begin position="332"/>
        <end position="343"/>
    </location>
</feature>
<dbReference type="GO" id="GO:0070475">
    <property type="term" value="P:rRNA base methylation"/>
    <property type="evidence" value="ECO:0007669"/>
    <property type="project" value="TreeGrafter"/>
</dbReference>
<dbReference type="PANTHER" id="PTHR11265">
    <property type="entry name" value="S-ADENOSYL-METHYLTRANSFERASE MRAW"/>
    <property type="match status" value="1"/>
</dbReference>
<dbReference type="InterPro" id="IPR023397">
    <property type="entry name" value="SAM-dep_MeTrfase_MraW_recog"/>
</dbReference>
<keyword evidence="8" id="KW-0496">Mitochondrion</keyword>
<organism evidence="15 16">
    <name type="scientific">Esox lucius</name>
    <name type="common">Northern pike</name>
    <dbReference type="NCBI Taxonomy" id="8010"/>
    <lineage>
        <taxon>Eukaryota</taxon>
        <taxon>Metazoa</taxon>
        <taxon>Chordata</taxon>
        <taxon>Craniata</taxon>
        <taxon>Vertebrata</taxon>
        <taxon>Euteleostomi</taxon>
        <taxon>Actinopterygii</taxon>
        <taxon>Neopterygii</taxon>
        <taxon>Teleostei</taxon>
        <taxon>Protacanthopterygii</taxon>
        <taxon>Esociformes</taxon>
        <taxon>Esocidae</taxon>
        <taxon>Esox</taxon>
    </lineage>
</organism>
<dbReference type="Gene3D" id="1.10.150.170">
    <property type="entry name" value="Putative methyltransferase TM0872, insert domain"/>
    <property type="match status" value="1"/>
</dbReference>
<evidence type="ECO:0000256" key="1">
    <source>
        <dbReference type="ARBA" id="ARBA00004305"/>
    </source>
</evidence>
<comment type="similarity">
    <text evidence="2">Belongs to the methyltransferase superfamily. RsmH family.</text>
</comment>
<keyword evidence="5" id="KW-0808">Transferase</keyword>
<sequence>MACHHVPFPTLRPSWKVALAACKVNWSWKSCRFSCSRYAPMEPGPQDRPKPPMHTPVMLKEVLWCLDIQPGQVFMDMTFGGGGHTKAILRAIPDVTVLALDRDPTAFNLAQQLAKKHSGQVHPLLGRFSELGTLLSHWKLPVNVDAVLLDAGCSSMQMDCPKRGFSLSKDGPLDMKMDAERYPEMPCAADVVNALDQQALASILTMYGEEKHAWKIASAIVEARNVYPITQTQQLASVVAGAFPAGALYARQDRLQRPSHIATKTFQALRMFVNDELNELYAGLCAAQTILKPGGRLCVLTFHSLEDRLVKRFLQGEDLNAPPRQSFRQKVKKSEEGVDKEGDSGYWVDLQRGVLTPQAEEVLENPRARSAKLRAAFKRNISSRAFPL</sequence>
<comment type="function">
    <text evidence="10">N4-methylcytidine (m4C) methyltransferase responsible for the methylation of position C839 in mitochondrial 12S rRNA. Involved in the stabilization of 12S rRNA folding, therefore facilitating the assembly of the mitochondrial small ribosomal subunits.</text>
</comment>
<dbReference type="NCBIfam" id="TIGR00006">
    <property type="entry name" value="16S rRNA (cytosine(1402)-N(4))-methyltransferase RsmH"/>
    <property type="match status" value="1"/>
</dbReference>
<dbReference type="PANTHER" id="PTHR11265:SF0">
    <property type="entry name" value="12S RRNA N4-METHYLCYTIDINE METHYLTRANSFERASE"/>
    <property type="match status" value="1"/>
</dbReference>
<dbReference type="STRING" id="8010.ENSELUP00000009190"/>
<evidence type="ECO:0000313" key="16">
    <source>
        <dbReference type="Proteomes" id="UP000265140"/>
    </source>
</evidence>
<evidence type="ECO:0000256" key="11">
    <source>
        <dbReference type="ARBA" id="ARBA00073136"/>
    </source>
</evidence>
<feature type="region of interest" description="Disordered" evidence="14">
    <location>
        <begin position="324"/>
        <end position="343"/>
    </location>
</feature>
<reference evidence="15" key="2">
    <citation type="submission" date="2020-02" db="EMBL/GenBank/DDBJ databases">
        <title>Esox lucius (northern pike) genome, fEsoLuc1, primary haplotype.</title>
        <authorList>
            <person name="Myers G."/>
            <person name="Karagic N."/>
            <person name="Meyer A."/>
            <person name="Pippel M."/>
            <person name="Reichard M."/>
            <person name="Winkler S."/>
            <person name="Tracey A."/>
            <person name="Sims Y."/>
            <person name="Howe K."/>
            <person name="Rhie A."/>
            <person name="Formenti G."/>
            <person name="Durbin R."/>
            <person name="Fedrigo O."/>
            <person name="Jarvis E.D."/>
        </authorList>
    </citation>
    <scope>NUCLEOTIDE SEQUENCE [LARGE SCALE GENOMIC DNA]</scope>
</reference>
<dbReference type="HAMAP" id="MF_01007">
    <property type="entry name" value="16SrRNA_methyltr_H"/>
    <property type="match status" value="1"/>
</dbReference>
<dbReference type="FunFam" id="1.10.150.170:FF:000002">
    <property type="entry name" value="Probable methyltransferase-like protein 15"/>
    <property type="match status" value="1"/>
</dbReference>
<dbReference type="InterPro" id="IPR002903">
    <property type="entry name" value="RsmH"/>
</dbReference>
<evidence type="ECO:0000256" key="4">
    <source>
        <dbReference type="ARBA" id="ARBA00022603"/>
    </source>
</evidence>
<dbReference type="OMA" id="NPAKRTF"/>
<dbReference type="Bgee" id="ENSELUG00000009772">
    <property type="expression patterns" value="Expressed in muscle tissue and 14 other cell types or tissues"/>
</dbReference>
<keyword evidence="3" id="KW-0597">Phosphoprotein</keyword>
<dbReference type="GeneID" id="105022249"/>
<evidence type="ECO:0000256" key="2">
    <source>
        <dbReference type="ARBA" id="ARBA00010396"/>
    </source>
</evidence>
<evidence type="ECO:0000256" key="10">
    <source>
        <dbReference type="ARBA" id="ARBA00056391"/>
    </source>
</evidence>
<dbReference type="Ensembl" id="ENSELUT00000004273.3">
    <property type="protein sequence ID" value="ENSELUP00000009190.1"/>
    <property type="gene ID" value="ENSELUG00000009772.3"/>
</dbReference>